<dbReference type="EMBL" id="BLXT01006781">
    <property type="protein sequence ID" value="GFO33517.1"/>
    <property type="molecule type" value="Genomic_DNA"/>
</dbReference>
<dbReference type="Proteomes" id="UP000735302">
    <property type="component" value="Unassembled WGS sequence"/>
</dbReference>
<dbReference type="AlphaFoldDB" id="A0AAV4CNS9"/>
<evidence type="ECO:0000313" key="1">
    <source>
        <dbReference type="EMBL" id="GFO33517.1"/>
    </source>
</evidence>
<keyword evidence="2" id="KW-1185">Reference proteome</keyword>
<comment type="caution">
    <text evidence="1">The sequence shown here is derived from an EMBL/GenBank/DDBJ whole genome shotgun (WGS) entry which is preliminary data.</text>
</comment>
<name>A0AAV4CNS9_9GAST</name>
<protein>
    <submittedName>
        <fullName evidence="1">Uncharacterized protein</fullName>
    </submittedName>
</protein>
<proteinExistence type="predicted"/>
<gene>
    <name evidence="1" type="ORF">PoB_006002200</name>
</gene>
<sequence>MNEPQHSSTAAASDGRAVSGICRASSAQPPKGLFGGTNVRYEEDMGASIFKTLNDSSPIAGNECLVFSH</sequence>
<accession>A0AAV4CNS9</accession>
<organism evidence="1 2">
    <name type="scientific">Plakobranchus ocellatus</name>
    <dbReference type="NCBI Taxonomy" id="259542"/>
    <lineage>
        <taxon>Eukaryota</taxon>
        <taxon>Metazoa</taxon>
        <taxon>Spiralia</taxon>
        <taxon>Lophotrochozoa</taxon>
        <taxon>Mollusca</taxon>
        <taxon>Gastropoda</taxon>
        <taxon>Heterobranchia</taxon>
        <taxon>Euthyneura</taxon>
        <taxon>Panpulmonata</taxon>
        <taxon>Sacoglossa</taxon>
        <taxon>Placobranchoidea</taxon>
        <taxon>Plakobranchidae</taxon>
        <taxon>Plakobranchus</taxon>
    </lineage>
</organism>
<reference evidence="1 2" key="1">
    <citation type="journal article" date="2021" name="Elife">
        <title>Chloroplast acquisition without the gene transfer in kleptoplastic sea slugs, Plakobranchus ocellatus.</title>
        <authorList>
            <person name="Maeda T."/>
            <person name="Takahashi S."/>
            <person name="Yoshida T."/>
            <person name="Shimamura S."/>
            <person name="Takaki Y."/>
            <person name="Nagai Y."/>
            <person name="Toyoda A."/>
            <person name="Suzuki Y."/>
            <person name="Arimoto A."/>
            <person name="Ishii H."/>
            <person name="Satoh N."/>
            <person name="Nishiyama T."/>
            <person name="Hasebe M."/>
            <person name="Maruyama T."/>
            <person name="Minagawa J."/>
            <person name="Obokata J."/>
            <person name="Shigenobu S."/>
        </authorList>
    </citation>
    <scope>NUCLEOTIDE SEQUENCE [LARGE SCALE GENOMIC DNA]</scope>
</reference>
<evidence type="ECO:0000313" key="2">
    <source>
        <dbReference type="Proteomes" id="UP000735302"/>
    </source>
</evidence>